<dbReference type="PANTHER" id="PTHR35580:SF1">
    <property type="entry name" value="PHYTASE-LIKE DOMAIN-CONTAINING PROTEIN"/>
    <property type="match status" value="1"/>
</dbReference>
<dbReference type="InterPro" id="IPR026444">
    <property type="entry name" value="Secre_tail"/>
</dbReference>
<evidence type="ECO:0000313" key="4">
    <source>
        <dbReference type="Proteomes" id="UP000249518"/>
    </source>
</evidence>
<sequence length="613" mass="65140">MKKNYLLAFLFVQCFSGMGQTPDFVWAKQAGGTSSDYANSSACDWMGNTYVTGIFRGTATFGDFELTADGLADIFIAKLNQAGDFLWVKQAGSTNVDYGNSIKVDSFGNSYITGSFVGVATFGAIELTSSTPGSGDLFVCKLDTEGNFIWAKSAGGSGNENGNCIALDSTGNTYVVGTFQQTANFGTIQLTASGDEFFIAKLNPSGDFLWVKKAGGLRGNTFGSKDSAIAVDSFGNAYVTGAFKGLATFGNVTLTADNNGDVFISKVDTEGNFLWTKQAGGLASDKGFDIEVDSSGNAFVTGYFSGTANFGAATINASGSVDIFITKVDTQGNFIWTSKAGGAHSEIAYAIALDAAGHVYITGHFWGTSSFGTIVLSSSNNFDSFIAALNPQGNFIWARKAGGIGVDQFNSIAVDAYQNVFVTGQFNFAATFGAIQLAPYGDADIVIAKVGNPCSPPPFEVDILLNETILSTSSTDATYQWIDCDNQNEPIEGETNQHFIPTLNGNYAVEVTRNECTLTSDCLLVTQLNLLDSHFSAVTLFPNPGTGRFTLKGAALNETTNMKVMNTVGQMLQMNAQIANHTIEIDLTKEASGVYFLWIQNAQSTKVIQLIKR</sequence>
<name>A0A328WQX3_9FLAO</name>
<proteinExistence type="predicted"/>
<dbReference type="Pfam" id="PF18962">
    <property type="entry name" value="Por_Secre_tail"/>
    <property type="match status" value="1"/>
</dbReference>
<dbReference type="NCBIfam" id="TIGR04183">
    <property type="entry name" value="Por_Secre_tail"/>
    <property type="match status" value="1"/>
</dbReference>
<organism evidence="3 4">
    <name type="scientific">Flavobacterium lacus</name>
    <dbReference type="NCBI Taxonomy" id="1353778"/>
    <lineage>
        <taxon>Bacteria</taxon>
        <taxon>Pseudomonadati</taxon>
        <taxon>Bacteroidota</taxon>
        <taxon>Flavobacteriia</taxon>
        <taxon>Flavobacteriales</taxon>
        <taxon>Flavobacteriaceae</taxon>
        <taxon>Flavobacterium</taxon>
    </lineage>
</organism>
<evidence type="ECO:0000313" key="3">
    <source>
        <dbReference type="EMBL" id="RAR46797.1"/>
    </source>
</evidence>
<dbReference type="Proteomes" id="UP000249518">
    <property type="component" value="Unassembled WGS sequence"/>
</dbReference>
<dbReference type="AlphaFoldDB" id="A0A328WQX3"/>
<dbReference type="RefSeq" id="WP_112086911.1">
    <property type="nucleotide sequence ID" value="NZ_QLSV01000014.1"/>
</dbReference>
<comment type="caution">
    <text evidence="3">The sequence shown here is derived from an EMBL/GenBank/DDBJ whole genome shotgun (WGS) entry which is preliminary data.</text>
</comment>
<evidence type="ECO:0000256" key="1">
    <source>
        <dbReference type="ARBA" id="ARBA00022729"/>
    </source>
</evidence>
<dbReference type="SUPFAM" id="SSF101898">
    <property type="entry name" value="NHL repeat"/>
    <property type="match status" value="1"/>
</dbReference>
<gene>
    <name evidence="3" type="ORF">B0I10_11413</name>
</gene>
<reference evidence="3 4" key="1">
    <citation type="submission" date="2018-06" db="EMBL/GenBank/DDBJ databases">
        <title>Genomic Encyclopedia of Type Strains, Phase III (KMG-III): the genomes of soil and plant-associated and newly described type strains.</title>
        <authorList>
            <person name="Whitman W."/>
        </authorList>
    </citation>
    <scope>NUCLEOTIDE SEQUENCE [LARGE SCALE GENOMIC DNA]</scope>
    <source>
        <strain evidence="3 4">CGMCC 1.12504</strain>
    </source>
</reference>
<dbReference type="InterPro" id="IPR010620">
    <property type="entry name" value="SBBP_repeat"/>
</dbReference>
<dbReference type="OrthoDB" id="9811934at2"/>
<dbReference type="PANTHER" id="PTHR35580">
    <property type="entry name" value="CELL SURFACE GLYCOPROTEIN (S-LAYER PROTEIN)-LIKE PROTEIN"/>
    <property type="match status" value="1"/>
</dbReference>
<dbReference type="EMBL" id="QLSV01000014">
    <property type="protein sequence ID" value="RAR46797.1"/>
    <property type="molecule type" value="Genomic_DNA"/>
</dbReference>
<protein>
    <submittedName>
        <fullName evidence="3">Putative secreted protein (Por secretion system target)</fullName>
    </submittedName>
</protein>
<evidence type="ECO:0000259" key="2">
    <source>
        <dbReference type="Pfam" id="PF18962"/>
    </source>
</evidence>
<feature type="domain" description="Secretion system C-terminal sorting" evidence="2">
    <location>
        <begin position="540"/>
        <end position="607"/>
    </location>
</feature>
<dbReference type="Pfam" id="PF06739">
    <property type="entry name" value="SBBP"/>
    <property type="match status" value="2"/>
</dbReference>
<dbReference type="Gene3D" id="2.80.10.50">
    <property type="match status" value="1"/>
</dbReference>
<accession>A0A328WQX3</accession>
<keyword evidence="4" id="KW-1185">Reference proteome</keyword>
<dbReference type="InterPro" id="IPR052918">
    <property type="entry name" value="Motility_Chemotaxis_Reg"/>
</dbReference>
<keyword evidence="1" id="KW-0732">Signal</keyword>